<evidence type="ECO:0000259" key="2">
    <source>
        <dbReference type="Pfam" id="PF03258"/>
    </source>
</evidence>
<keyword evidence="4" id="KW-1185">Reference proteome</keyword>
<dbReference type="InterPro" id="IPR004244">
    <property type="entry name" value="Transposase_22"/>
</dbReference>
<dbReference type="EMBL" id="JABFTP020000124">
    <property type="protein sequence ID" value="KAL3279451.1"/>
    <property type="molecule type" value="Genomic_DNA"/>
</dbReference>
<dbReference type="InterPro" id="IPR013083">
    <property type="entry name" value="Znf_RING/FYVE/PHD"/>
</dbReference>
<organism evidence="3 4">
    <name type="scientific">Cryptolaemus montrouzieri</name>
    <dbReference type="NCBI Taxonomy" id="559131"/>
    <lineage>
        <taxon>Eukaryota</taxon>
        <taxon>Metazoa</taxon>
        <taxon>Ecdysozoa</taxon>
        <taxon>Arthropoda</taxon>
        <taxon>Hexapoda</taxon>
        <taxon>Insecta</taxon>
        <taxon>Pterygota</taxon>
        <taxon>Neoptera</taxon>
        <taxon>Endopterygota</taxon>
        <taxon>Coleoptera</taxon>
        <taxon>Polyphaga</taxon>
        <taxon>Cucujiformia</taxon>
        <taxon>Coccinelloidea</taxon>
        <taxon>Coccinellidae</taxon>
        <taxon>Scymninae</taxon>
        <taxon>Scymnini</taxon>
        <taxon>Cryptolaemus</taxon>
    </lineage>
</organism>
<feature type="region of interest" description="Disordered" evidence="1">
    <location>
        <begin position="67"/>
        <end position="86"/>
    </location>
</feature>
<dbReference type="AlphaFoldDB" id="A0ABD2NL41"/>
<dbReference type="InterPro" id="IPR004941">
    <property type="entry name" value="FP_N"/>
</dbReference>
<dbReference type="Pfam" id="PF03258">
    <property type="entry name" value="Baculo_FP"/>
    <property type="match status" value="1"/>
</dbReference>
<reference evidence="3 4" key="1">
    <citation type="journal article" date="2021" name="BMC Biol.">
        <title>Horizontally acquired antibacterial genes associated with adaptive radiation of ladybird beetles.</title>
        <authorList>
            <person name="Li H.S."/>
            <person name="Tang X.F."/>
            <person name="Huang Y.H."/>
            <person name="Xu Z.Y."/>
            <person name="Chen M.L."/>
            <person name="Du X.Y."/>
            <person name="Qiu B.Y."/>
            <person name="Chen P.T."/>
            <person name="Zhang W."/>
            <person name="Slipinski A."/>
            <person name="Escalona H.E."/>
            <person name="Waterhouse R.M."/>
            <person name="Zwick A."/>
            <person name="Pang H."/>
        </authorList>
    </citation>
    <scope>NUCLEOTIDE SEQUENCE [LARGE SCALE GENOMIC DNA]</scope>
    <source>
        <strain evidence="3">SYSU2018</strain>
    </source>
</reference>
<name>A0ABD2NL41_9CUCU</name>
<evidence type="ECO:0000313" key="4">
    <source>
        <dbReference type="Proteomes" id="UP001516400"/>
    </source>
</evidence>
<accession>A0ABD2NL41</accession>
<evidence type="ECO:0000313" key="3">
    <source>
        <dbReference type="EMBL" id="KAL3279451.1"/>
    </source>
</evidence>
<dbReference type="Gene3D" id="3.30.70.1820">
    <property type="entry name" value="L1 transposable element, RRM domain"/>
    <property type="match status" value="1"/>
</dbReference>
<dbReference type="Gene3D" id="3.30.40.10">
    <property type="entry name" value="Zinc/RING finger domain, C3HC4 (zinc finger)"/>
    <property type="match status" value="1"/>
</dbReference>
<comment type="caution">
    <text evidence="3">The sequence shown here is derived from an EMBL/GenBank/DDBJ whole genome shotgun (WGS) entry which is preliminary data.</text>
</comment>
<dbReference type="Proteomes" id="UP001516400">
    <property type="component" value="Unassembled WGS sequence"/>
</dbReference>
<evidence type="ECO:0000256" key="1">
    <source>
        <dbReference type="SAM" id="MobiDB-lite"/>
    </source>
</evidence>
<proteinExistence type="predicted"/>
<gene>
    <name evidence="3" type="ORF">HHI36_016962</name>
</gene>
<protein>
    <recommendedName>
        <fullName evidence="2">FP protein N-terminal domain-containing protein</fullName>
    </recommendedName>
</protein>
<dbReference type="SUPFAM" id="SSF57903">
    <property type="entry name" value="FYVE/PHD zinc finger"/>
    <property type="match status" value="1"/>
</dbReference>
<sequence>MSQICQTCTSAIKQKTASVRCSGACGLAFHANGTCADINKDQLAMINKLPGGNWTWICMKCRGGGAAPPSSRKRQGSVSVVEDATQNSTTPNNNAFVALKNEIKLLRESVTFCSDKVSDFEALLVDFKDYMKVTDKLVSENKSQVADLNSRLNTIEQYSRSNNLEIQGVTEKNNENLLNVVCTIAQHLDFNISESMIDYVHRVPTRKENGTKNIIVRFQNRRTKEDMLAAAKTKRLLGNGRSPGLQVDGLSNSLFINEHLTSTNKLLYIEARSVAKRKI</sequence>
<feature type="domain" description="FP protein N-terminal" evidence="2">
    <location>
        <begin position="162"/>
        <end position="236"/>
    </location>
</feature>
<dbReference type="PANTHER" id="PTHR11505">
    <property type="entry name" value="L1 TRANSPOSABLE ELEMENT-RELATED"/>
    <property type="match status" value="1"/>
</dbReference>
<dbReference type="InterPro" id="IPR011011">
    <property type="entry name" value="Znf_FYVE_PHD"/>
</dbReference>